<dbReference type="EC" id="1.6.5.2" evidence="2"/>
<dbReference type="InterPro" id="IPR016040">
    <property type="entry name" value="NAD(P)-bd_dom"/>
</dbReference>
<gene>
    <name evidence="2" type="ORF">AA23TX_03274</name>
</gene>
<feature type="domain" description="NAD(P)-binding" evidence="1">
    <location>
        <begin position="6"/>
        <end position="183"/>
    </location>
</feature>
<dbReference type="PANTHER" id="PTHR47129:SF1">
    <property type="entry name" value="NMRA-LIKE DOMAIN-CONTAINING PROTEIN"/>
    <property type="match status" value="1"/>
</dbReference>
<dbReference type="Pfam" id="PF13460">
    <property type="entry name" value="NAD_binding_10"/>
    <property type="match status" value="1"/>
</dbReference>
<evidence type="ECO:0000313" key="3">
    <source>
        <dbReference type="Proteomes" id="UP000399805"/>
    </source>
</evidence>
<evidence type="ECO:0000313" key="2">
    <source>
        <dbReference type="EMBL" id="VVJ18253.1"/>
    </source>
</evidence>
<accession>A0A6I8LMY4</accession>
<evidence type="ECO:0000259" key="1">
    <source>
        <dbReference type="Pfam" id="PF13460"/>
    </source>
</evidence>
<dbReference type="PANTHER" id="PTHR47129">
    <property type="entry name" value="QUINONE OXIDOREDUCTASE 2"/>
    <property type="match status" value="1"/>
</dbReference>
<dbReference type="Gene3D" id="3.90.25.10">
    <property type="entry name" value="UDP-galactose 4-epimerase, domain 1"/>
    <property type="match status" value="1"/>
</dbReference>
<dbReference type="Gene3D" id="3.40.50.720">
    <property type="entry name" value="NAD(P)-binding Rossmann-like Domain"/>
    <property type="match status" value="1"/>
</dbReference>
<dbReference type="Proteomes" id="UP000399805">
    <property type="component" value="Unassembled WGS sequence"/>
</dbReference>
<reference evidence="2 3" key="1">
    <citation type="submission" date="2019-09" db="EMBL/GenBank/DDBJ databases">
        <authorList>
            <person name="Leyn A S."/>
        </authorList>
    </citation>
    <scope>NUCLEOTIDE SEQUENCE [LARGE SCALE GENOMIC DNA]</scope>
    <source>
        <strain evidence="2">AA231_1</strain>
    </source>
</reference>
<dbReference type="AlphaFoldDB" id="A0A6I8LMY4"/>
<dbReference type="RefSeq" id="WP_155543296.1">
    <property type="nucleotide sequence ID" value="NZ_CABVGP010000001.1"/>
</dbReference>
<dbReference type="InterPro" id="IPR052718">
    <property type="entry name" value="NmrA-type_oxidoreductase"/>
</dbReference>
<dbReference type="GO" id="GO:0003955">
    <property type="term" value="F:NAD(P)H dehydrogenase (quinone) activity"/>
    <property type="evidence" value="ECO:0007669"/>
    <property type="project" value="UniProtKB-EC"/>
</dbReference>
<protein>
    <submittedName>
        <fullName evidence="2">NAD(P)H dehydrogenase (Quinone) 2 (EC)</fullName>
        <ecNumber evidence="2">1.6.5.2</ecNumber>
    </submittedName>
</protein>
<dbReference type="CDD" id="cd05269">
    <property type="entry name" value="TMR_SDR_a"/>
    <property type="match status" value="1"/>
</dbReference>
<sequence length="284" mass="29079">MIVVTGATGQLGRLVVEGLLEKVAPAEIVAAVRDPAKAAEFATRGVQVRRADYDDPASLAAAFAGADKVLLISSSTPGQRLAQHEAVIAAAREAGAGHLAYTSVLAADTTKLFVAPDHKATEEAIRASGLPFTFLRNGWYTENYAQTIAQALASGSFAGSAGDGKLGAVPRADFAAAAVEVLTGEGHEGRVYELAGDEPFGYADLAATITAVSGTPVTYQDLPAEQHRQLLVGAGLPEPVAAMLVDADRGIAEGELASTSGDLSRLIGRPTTSLTEAVTALVKG</sequence>
<dbReference type="SUPFAM" id="SSF51735">
    <property type="entry name" value="NAD(P)-binding Rossmann-fold domains"/>
    <property type="match status" value="1"/>
</dbReference>
<name>A0A6I8LMY4_9PSEU</name>
<keyword evidence="2" id="KW-0560">Oxidoreductase</keyword>
<organism evidence="2 3">
    <name type="scientific">Amycolatopsis camponoti</name>
    <dbReference type="NCBI Taxonomy" id="2606593"/>
    <lineage>
        <taxon>Bacteria</taxon>
        <taxon>Bacillati</taxon>
        <taxon>Actinomycetota</taxon>
        <taxon>Actinomycetes</taxon>
        <taxon>Pseudonocardiales</taxon>
        <taxon>Pseudonocardiaceae</taxon>
        <taxon>Amycolatopsis</taxon>
    </lineage>
</organism>
<dbReference type="EMBL" id="CABVGP010000001">
    <property type="protein sequence ID" value="VVJ18253.1"/>
    <property type="molecule type" value="Genomic_DNA"/>
</dbReference>
<keyword evidence="3" id="KW-1185">Reference proteome</keyword>
<proteinExistence type="predicted"/>
<dbReference type="InterPro" id="IPR036291">
    <property type="entry name" value="NAD(P)-bd_dom_sf"/>
</dbReference>